<keyword evidence="6" id="KW-1133">Transmembrane helix</keyword>
<sequence>MIKKSTIVLASGLVWLRWFIASLSGYIHPDEFFQNPEITSSLIFGIQAFTPWEYQPQNAARSIVAP</sequence>
<protein>
    <submittedName>
        <fullName evidence="9">Uncharacterized protein</fullName>
    </submittedName>
</protein>
<evidence type="ECO:0000256" key="6">
    <source>
        <dbReference type="ARBA" id="ARBA00022989"/>
    </source>
</evidence>
<evidence type="ECO:0000313" key="10">
    <source>
        <dbReference type="Proteomes" id="UP000242381"/>
    </source>
</evidence>
<evidence type="ECO:0000256" key="7">
    <source>
        <dbReference type="ARBA" id="ARBA00023136"/>
    </source>
</evidence>
<feature type="signal peptide" evidence="8">
    <location>
        <begin position="1"/>
        <end position="25"/>
    </location>
</feature>
<accession>A0A1X0SBB3</accession>
<feature type="chain" id="PRO_5012032470" evidence="8">
    <location>
        <begin position="26"/>
        <end position="66"/>
    </location>
</feature>
<keyword evidence="2" id="KW-0328">Glycosyltransferase</keyword>
<keyword evidence="5" id="KW-0256">Endoplasmic reticulum</keyword>
<evidence type="ECO:0000256" key="3">
    <source>
        <dbReference type="ARBA" id="ARBA00022679"/>
    </source>
</evidence>
<evidence type="ECO:0000256" key="4">
    <source>
        <dbReference type="ARBA" id="ARBA00022692"/>
    </source>
</evidence>
<name>A0A1X0SBB3_RHIZD</name>
<evidence type="ECO:0000313" key="9">
    <source>
        <dbReference type="EMBL" id="ORE21563.1"/>
    </source>
</evidence>
<dbReference type="GO" id="GO:0016757">
    <property type="term" value="F:glycosyltransferase activity"/>
    <property type="evidence" value="ECO:0007669"/>
    <property type="project" value="UniProtKB-KW"/>
</dbReference>
<evidence type="ECO:0000256" key="1">
    <source>
        <dbReference type="ARBA" id="ARBA00004477"/>
    </source>
</evidence>
<evidence type="ECO:0000256" key="8">
    <source>
        <dbReference type="SAM" id="SignalP"/>
    </source>
</evidence>
<reference evidence="9 10" key="1">
    <citation type="journal article" date="2016" name="Proc. Natl. Acad. Sci. U.S.A.">
        <title>Lipid metabolic changes in an early divergent fungus govern the establishment of a mutualistic symbiosis with endobacteria.</title>
        <authorList>
            <person name="Lastovetsky O.A."/>
            <person name="Gaspar M.L."/>
            <person name="Mondo S.J."/>
            <person name="LaButti K.M."/>
            <person name="Sandor L."/>
            <person name="Grigoriev I.V."/>
            <person name="Henry S.A."/>
            <person name="Pawlowska T.E."/>
        </authorList>
    </citation>
    <scope>NUCLEOTIDE SEQUENCE [LARGE SCALE GENOMIC DNA]</scope>
    <source>
        <strain evidence="9 10">ATCC 11559</strain>
    </source>
</reference>
<keyword evidence="4" id="KW-0812">Transmembrane</keyword>
<keyword evidence="7" id="KW-0472">Membrane</keyword>
<dbReference type="Pfam" id="PF03901">
    <property type="entry name" value="Glyco_transf_22"/>
    <property type="match status" value="1"/>
</dbReference>
<proteinExistence type="predicted"/>
<dbReference type="EMBL" id="KV921277">
    <property type="protein sequence ID" value="ORE21563.1"/>
    <property type="molecule type" value="Genomic_DNA"/>
</dbReference>
<comment type="subcellular location">
    <subcellularLocation>
        <location evidence="1">Endoplasmic reticulum membrane</location>
        <topology evidence="1">Multi-pass membrane protein</topology>
    </subcellularLocation>
</comment>
<organism evidence="9 10">
    <name type="scientific">Rhizopus microsporus</name>
    <dbReference type="NCBI Taxonomy" id="58291"/>
    <lineage>
        <taxon>Eukaryota</taxon>
        <taxon>Fungi</taxon>
        <taxon>Fungi incertae sedis</taxon>
        <taxon>Mucoromycota</taxon>
        <taxon>Mucoromycotina</taxon>
        <taxon>Mucoromycetes</taxon>
        <taxon>Mucorales</taxon>
        <taxon>Mucorineae</taxon>
        <taxon>Rhizopodaceae</taxon>
        <taxon>Rhizopus</taxon>
    </lineage>
</organism>
<evidence type="ECO:0000256" key="5">
    <source>
        <dbReference type="ARBA" id="ARBA00022824"/>
    </source>
</evidence>
<dbReference type="Proteomes" id="UP000242381">
    <property type="component" value="Unassembled WGS sequence"/>
</dbReference>
<keyword evidence="3" id="KW-0808">Transferase</keyword>
<dbReference type="InterPro" id="IPR005599">
    <property type="entry name" value="GPI_mannosylTrfase"/>
</dbReference>
<evidence type="ECO:0000256" key="2">
    <source>
        <dbReference type="ARBA" id="ARBA00022676"/>
    </source>
</evidence>
<gene>
    <name evidence="9" type="ORF">BCV71DRAFT_46881</name>
</gene>
<dbReference type="AlphaFoldDB" id="A0A1X0SBB3"/>
<keyword evidence="8" id="KW-0732">Signal</keyword>
<dbReference type="GO" id="GO:0005789">
    <property type="term" value="C:endoplasmic reticulum membrane"/>
    <property type="evidence" value="ECO:0007669"/>
    <property type="project" value="UniProtKB-SubCell"/>
</dbReference>